<reference evidence="2 3" key="1">
    <citation type="submission" date="2018-10" db="EMBL/GenBank/DDBJ databases">
        <title>Natrarchaeobius chitinivorans gen. nov., sp. nov., and Natrarchaeobius haloalkaliphilus sp. nov., alkaliphilic, chitin-utilizing haloarchaea from hypersaline alkaline lakes.</title>
        <authorList>
            <person name="Sorokin D.Y."/>
            <person name="Elcheninov A.G."/>
            <person name="Kostrikina N.A."/>
            <person name="Bale N.J."/>
            <person name="Sinninghe Damste J.S."/>
            <person name="Khijniak T.V."/>
            <person name="Kublanov I.V."/>
            <person name="Toshchakov S.V."/>
        </authorList>
    </citation>
    <scope>NUCLEOTIDE SEQUENCE [LARGE SCALE GENOMIC DNA]</scope>
    <source>
        <strain evidence="2 3">AArcht7</strain>
    </source>
</reference>
<dbReference type="EMBL" id="REFZ01000001">
    <property type="protein sequence ID" value="RQH03188.1"/>
    <property type="molecule type" value="Genomic_DNA"/>
</dbReference>
<evidence type="ECO:0000313" key="3">
    <source>
        <dbReference type="Proteomes" id="UP000281431"/>
    </source>
</evidence>
<dbReference type="AlphaFoldDB" id="A0A3N6MIU4"/>
<name>A0A3N6MIU4_NATCH</name>
<dbReference type="Proteomes" id="UP000281431">
    <property type="component" value="Unassembled WGS sequence"/>
</dbReference>
<proteinExistence type="predicted"/>
<evidence type="ECO:0000313" key="2">
    <source>
        <dbReference type="EMBL" id="RQH03188.1"/>
    </source>
</evidence>
<organism evidence="2 3">
    <name type="scientific">Natrarchaeobius chitinivorans</name>
    <dbReference type="NCBI Taxonomy" id="1679083"/>
    <lineage>
        <taxon>Archaea</taxon>
        <taxon>Methanobacteriati</taxon>
        <taxon>Methanobacteriota</taxon>
        <taxon>Stenosarchaea group</taxon>
        <taxon>Halobacteria</taxon>
        <taxon>Halobacteriales</taxon>
        <taxon>Natrialbaceae</taxon>
        <taxon>Natrarchaeobius</taxon>
    </lineage>
</organism>
<dbReference type="InterPro" id="IPR055713">
    <property type="entry name" value="DUF7289"/>
</dbReference>
<keyword evidence="1" id="KW-0472">Membrane</keyword>
<sequence>MDERGVTELIGYTVIFGIVLLSFSMLFLVGTTSVTDSRERTQVDNAEAAFEILAENVDEHAFDRAVGRATEIKVADASLYFGPEESVNVTIMPDGAGSGEENVTLYDRSSEPIVYESRDGTSVVYANGALFREETDESRMVREPYARIDENRTVLPQIRFSNAEGRLTIGGSETVLVRTERLSPRFEQNTTYQEYDLEITITTTDRRAEAWQSYYDSFEILECPDSRIVDLPDEGAELTCQTDGHTTAEVYVPETRLDGEFS</sequence>
<protein>
    <submittedName>
        <fullName evidence="2">Uncharacterized protein</fullName>
    </submittedName>
</protein>
<gene>
    <name evidence="2" type="ORF">EA472_00945</name>
</gene>
<accession>A0A3N6MIU4</accession>
<feature type="transmembrane region" description="Helical" evidence="1">
    <location>
        <begin position="9"/>
        <end position="30"/>
    </location>
</feature>
<evidence type="ECO:0000256" key="1">
    <source>
        <dbReference type="SAM" id="Phobius"/>
    </source>
</evidence>
<keyword evidence="3" id="KW-1185">Reference proteome</keyword>
<dbReference type="Pfam" id="PF23960">
    <property type="entry name" value="DUF7289"/>
    <property type="match status" value="1"/>
</dbReference>
<keyword evidence="1" id="KW-0812">Transmembrane</keyword>
<keyword evidence="1" id="KW-1133">Transmembrane helix</keyword>
<comment type="caution">
    <text evidence="2">The sequence shown here is derived from an EMBL/GenBank/DDBJ whole genome shotgun (WGS) entry which is preliminary data.</text>
</comment>
<dbReference type="OrthoDB" id="118051at2157"/>